<dbReference type="KEGG" id="aal:EP13_06200"/>
<sequence>MTFCDFFDLKELFWQQWNSMRWKIKGFEFCEHQQTLTKEHSAVRLEPMTSELLAYFCRHQNLVVSKAQLLEEVWRGRFVSDNTVSKLVTKLRKALKDDARNPAFIVTVPKRGYRFVAGASQITAANTGDTQQTPHLPKQSKAQRYLFIFLLCAICILAWFSFLKPSVAPAVLSAKAITSNKGSEYFPSFAADGVRLTYMNHDGEKFRLYVKNTLSGEQVEIEHEQEKGVGPASWNDTGTQLVYLVGNPESCQYFIREFNGMSMSAPKLIYTCNPGSYGRIKFTHNDNLLIFAESQAQGMPYSLYSLSLDDNTTQWLPQPDIHLAGNNQFDIHPTENKLLISSPDKQQWEGFYQLDLETQQLSLLFKLNAYICCGIWSHDGQHVVLMGEHPARDIVQYTLDGREKTVLFTGPLQLHRPERHSNGVDYVFTAFTYNVNVDEYNLADKQSVSMLNDSVDERLAVLSPDANHAAYVNLSSGNEELWLFNRNTQKRSKITHFEDGRHYLDLAWSPDQRKIAALTLNAIHVIDVKSGKAKPLPLPQKEYRGVSFKSPKVLAFSVKLDATWQVVEYHLEDNSMVRLPPKWKSIQYHALADNWLWVDQDDKWYSGGNATPFTMPKENVPAFYGRQFNVRKSGQHIAFYDRQQNQIQFYKNQSEKPFVTIQSQEGHFSLNGNIVLTSQKSSSANSSDLYQTYRVPTQ</sequence>
<keyword evidence="3" id="KW-0812">Transmembrane</keyword>
<dbReference type="GO" id="GO:0006355">
    <property type="term" value="P:regulation of DNA-templated transcription"/>
    <property type="evidence" value="ECO:0007669"/>
    <property type="project" value="InterPro"/>
</dbReference>
<evidence type="ECO:0000313" key="5">
    <source>
        <dbReference type="EMBL" id="AIF98322.1"/>
    </source>
</evidence>
<dbReference type="eggNOG" id="COG3710">
    <property type="taxonomic scope" value="Bacteria"/>
</dbReference>
<dbReference type="AlphaFoldDB" id="A0A075P4T3"/>
<dbReference type="eggNOG" id="COG0823">
    <property type="taxonomic scope" value="Bacteria"/>
</dbReference>
<dbReference type="InterPro" id="IPR036388">
    <property type="entry name" value="WH-like_DNA-bd_sf"/>
</dbReference>
<keyword evidence="6" id="KW-1185">Reference proteome</keyword>
<name>A0A075P4T3_9ALTE</name>
<gene>
    <name evidence="5" type="ORF">EP13_06200</name>
</gene>
<evidence type="ECO:0000259" key="4">
    <source>
        <dbReference type="PROSITE" id="PS51755"/>
    </source>
</evidence>
<protein>
    <recommendedName>
        <fullName evidence="4">OmpR/PhoB-type domain-containing protein</fullName>
    </recommendedName>
</protein>
<dbReference type="SMART" id="SM00862">
    <property type="entry name" value="Trans_reg_C"/>
    <property type="match status" value="1"/>
</dbReference>
<dbReference type="Gene3D" id="1.10.10.10">
    <property type="entry name" value="Winged helix-like DNA-binding domain superfamily/Winged helix DNA-binding domain"/>
    <property type="match status" value="1"/>
</dbReference>
<dbReference type="SUPFAM" id="SSF82171">
    <property type="entry name" value="DPP6 N-terminal domain-like"/>
    <property type="match status" value="2"/>
</dbReference>
<dbReference type="InterPro" id="IPR001867">
    <property type="entry name" value="OmpR/PhoB-type_DNA-bd"/>
</dbReference>
<dbReference type="CDD" id="cd00383">
    <property type="entry name" value="trans_reg_C"/>
    <property type="match status" value="1"/>
</dbReference>
<feature type="transmembrane region" description="Helical" evidence="3">
    <location>
        <begin position="145"/>
        <end position="163"/>
    </location>
</feature>
<dbReference type="PANTHER" id="PTHR36842">
    <property type="entry name" value="PROTEIN TOLB HOMOLOG"/>
    <property type="match status" value="1"/>
</dbReference>
<evidence type="ECO:0000256" key="2">
    <source>
        <dbReference type="PROSITE-ProRule" id="PRU01091"/>
    </source>
</evidence>
<accession>A0A075P4T3</accession>
<evidence type="ECO:0000313" key="6">
    <source>
        <dbReference type="Proteomes" id="UP000056090"/>
    </source>
</evidence>
<evidence type="ECO:0000256" key="1">
    <source>
        <dbReference type="ARBA" id="ARBA00023125"/>
    </source>
</evidence>
<organism evidence="5 6">
    <name type="scientific">Alteromonas australica</name>
    <dbReference type="NCBI Taxonomy" id="589873"/>
    <lineage>
        <taxon>Bacteria</taxon>
        <taxon>Pseudomonadati</taxon>
        <taxon>Pseudomonadota</taxon>
        <taxon>Gammaproteobacteria</taxon>
        <taxon>Alteromonadales</taxon>
        <taxon>Alteromonadaceae</taxon>
        <taxon>Alteromonas/Salinimonas group</taxon>
        <taxon>Alteromonas</taxon>
    </lineage>
</organism>
<dbReference type="PANTHER" id="PTHR36842:SF1">
    <property type="entry name" value="PROTEIN TOLB"/>
    <property type="match status" value="1"/>
</dbReference>
<dbReference type="GO" id="GO:0000160">
    <property type="term" value="P:phosphorelay signal transduction system"/>
    <property type="evidence" value="ECO:0007669"/>
    <property type="project" value="InterPro"/>
</dbReference>
<dbReference type="PROSITE" id="PS51755">
    <property type="entry name" value="OMPR_PHOB"/>
    <property type="match status" value="1"/>
</dbReference>
<dbReference type="EMBL" id="CP008849">
    <property type="protein sequence ID" value="AIF98322.1"/>
    <property type="molecule type" value="Genomic_DNA"/>
</dbReference>
<dbReference type="SUPFAM" id="SSF46894">
    <property type="entry name" value="C-terminal effector domain of the bipartite response regulators"/>
    <property type="match status" value="1"/>
</dbReference>
<dbReference type="GO" id="GO:0003677">
    <property type="term" value="F:DNA binding"/>
    <property type="evidence" value="ECO:0007669"/>
    <property type="project" value="UniProtKB-UniRule"/>
</dbReference>
<feature type="domain" description="OmpR/PhoB-type" evidence="4">
    <location>
        <begin position="19"/>
        <end position="117"/>
    </location>
</feature>
<keyword evidence="3" id="KW-0472">Membrane</keyword>
<keyword evidence="3" id="KW-1133">Transmembrane helix</keyword>
<dbReference type="Gene3D" id="2.120.10.30">
    <property type="entry name" value="TolB, C-terminal domain"/>
    <property type="match status" value="2"/>
</dbReference>
<dbReference type="InterPro" id="IPR016032">
    <property type="entry name" value="Sig_transdc_resp-reg_C-effctor"/>
</dbReference>
<dbReference type="RefSeq" id="WP_044056513.1">
    <property type="nucleotide sequence ID" value="NZ_CBCSKJ010000001.1"/>
</dbReference>
<dbReference type="GeneID" id="78254508"/>
<keyword evidence="1 2" id="KW-0238">DNA-binding</keyword>
<proteinExistence type="predicted"/>
<reference evidence="5 6" key="1">
    <citation type="submission" date="2014-06" db="EMBL/GenBank/DDBJ databases">
        <title>Genomes of Alteromonas australica, a world apart.</title>
        <authorList>
            <person name="Gonzaga A."/>
            <person name="Lopez-Perez M."/>
            <person name="Rodriguez-Valera F."/>
        </authorList>
    </citation>
    <scope>NUCLEOTIDE SEQUENCE [LARGE SCALE GENOMIC DNA]</scope>
    <source>
        <strain evidence="5 6">H 17</strain>
    </source>
</reference>
<dbReference type="Pfam" id="PF00486">
    <property type="entry name" value="Trans_reg_C"/>
    <property type="match status" value="1"/>
</dbReference>
<dbReference type="InterPro" id="IPR011042">
    <property type="entry name" value="6-blade_b-propeller_TolB-like"/>
</dbReference>
<feature type="DNA-binding region" description="OmpR/PhoB-type" evidence="2">
    <location>
        <begin position="19"/>
        <end position="117"/>
    </location>
</feature>
<dbReference type="Proteomes" id="UP000056090">
    <property type="component" value="Chromosome"/>
</dbReference>
<evidence type="ECO:0000256" key="3">
    <source>
        <dbReference type="SAM" id="Phobius"/>
    </source>
</evidence>